<comment type="caution">
    <text evidence="2">The sequence shown here is derived from an EMBL/GenBank/DDBJ whole genome shotgun (WGS) entry which is preliminary data.</text>
</comment>
<name>A0A9P3PNG7_LYOSH</name>
<dbReference type="EMBL" id="BRPK01000005">
    <property type="protein sequence ID" value="GLB38521.1"/>
    <property type="molecule type" value="Genomic_DNA"/>
</dbReference>
<feature type="region of interest" description="Disordered" evidence="1">
    <location>
        <begin position="16"/>
        <end position="38"/>
    </location>
</feature>
<reference evidence="2" key="1">
    <citation type="submission" date="2022-07" db="EMBL/GenBank/DDBJ databases">
        <title>The genome of Lyophyllum shimeji provides insight into the initial evolution of ectomycorrhizal fungal genome.</title>
        <authorList>
            <person name="Kobayashi Y."/>
            <person name="Shibata T."/>
            <person name="Hirakawa H."/>
            <person name="Shigenobu S."/>
            <person name="Nishiyama T."/>
            <person name="Yamada A."/>
            <person name="Hasebe M."/>
            <person name="Kawaguchi M."/>
        </authorList>
    </citation>
    <scope>NUCLEOTIDE SEQUENCE</scope>
    <source>
        <strain evidence="2">AT787</strain>
    </source>
</reference>
<protein>
    <submittedName>
        <fullName evidence="2">Uncharacterized protein</fullName>
    </submittedName>
</protein>
<evidence type="ECO:0000313" key="3">
    <source>
        <dbReference type="Proteomes" id="UP001063166"/>
    </source>
</evidence>
<sequence length="113" mass="12857">MSSSIPVSTLRRFHRSTLHPRNTSRTMATKVERSPAGEGADFRPPWFYTVARVLSWTLIPATGFYGVFIYDFGDHEHVFQPARRWAERQKAAFLTLSAEEKKIVGNETASTKP</sequence>
<accession>A0A9P3PNG7</accession>
<dbReference type="AlphaFoldDB" id="A0A9P3PNG7"/>
<organism evidence="2 3">
    <name type="scientific">Lyophyllum shimeji</name>
    <name type="common">Hon-shimeji</name>
    <name type="synonym">Tricholoma shimeji</name>
    <dbReference type="NCBI Taxonomy" id="47721"/>
    <lineage>
        <taxon>Eukaryota</taxon>
        <taxon>Fungi</taxon>
        <taxon>Dikarya</taxon>
        <taxon>Basidiomycota</taxon>
        <taxon>Agaricomycotina</taxon>
        <taxon>Agaricomycetes</taxon>
        <taxon>Agaricomycetidae</taxon>
        <taxon>Agaricales</taxon>
        <taxon>Tricholomatineae</taxon>
        <taxon>Lyophyllaceae</taxon>
        <taxon>Lyophyllum</taxon>
    </lineage>
</organism>
<evidence type="ECO:0000256" key="1">
    <source>
        <dbReference type="SAM" id="MobiDB-lite"/>
    </source>
</evidence>
<evidence type="ECO:0000313" key="2">
    <source>
        <dbReference type="EMBL" id="GLB38521.1"/>
    </source>
</evidence>
<dbReference type="OrthoDB" id="192748at2759"/>
<keyword evidence="3" id="KW-1185">Reference proteome</keyword>
<dbReference type="Proteomes" id="UP001063166">
    <property type="component" value="Unassembled WGS sequence"/>
</dbReference>
<gene>
    <name evidence="2" type="ORF">LshimejAT787_0503860</name>
</gene>
<proteinExistence type="predicted"/>